<keyword evidence="10" id="KW-1185">Reference proteome</keyword>
<reference evidence="9 10" key="1">
    <citation type="submission" date="2022-12" db="EMBL/GenBank/DDBJ databases">
        <title>Chromosome-level genome assembly of true bugs.</title>
        <authorList>
            <person name="Ma L."/>
            <person name="Li H."/>
        </authorList>
    </citation>
    <scope>NUCLEOTIDE SEQUENCE [LARGE SCALE GENOMIC DNA]</scope>
    <source>
        <strain evidence="9">Lab_2022b</strain>
    </source>
</reference>
<feature type="transmembrane region" description="Helical" evidence="7">
    <location>
        <begin position="38"/>
        <end position="59"/>
    </location>
</feature>
<keyword evidence="4 5" id="KW-0472">Membrane</keyword>
<evidence type="ECO:0000256" key="7">
    <source>
        <dbReference type="SAM" id="Phobius"/>
    </source>
</evidence>
<keyword evidence="2 5" id="KW-0812">Transmembrane</keyword>
<dbReference type="AlphaFoldDB" id="A0AAW1D9K4"/>
<dbReference type="Pfam" id="PF03798">
    <property type="entry name" value="TRAM_LAG1_CLN8"/>
    <property type="match status" value="1"/>
</dbReference>
<accession>A0AAW1D9K4</accession>
<evidence type="ECO:0000313" key="10">
    <source>
        <dbReference type="Proteomes" id="UP001461498"/>
    </source>
</evidence>
<feature type="transmembrane region" description="Helical" evidence="7">
    <location>
        <begin position="198"/>
        <end position="219"/>
    </location>
</feature>
<name>A0AAW1D9K4_9HEMI</name>
<feature type="transmembrane region" description="Helical" evidence="7">
    <location>
        <begin position="105"/>
        <end position="123"/>
    </location>
</feature>
<evidence type="ECO:0000256" key="1">
    <source>
        <dbReference type="ARBA" id="ARBA00004141"/>
    </source>
</evidence>
<dbReference type="PANTHER" id="PTHR31898:SF1">
    <property type="entry name" value="TLC DOMAIN-CONTAINING PROTEIN 5"/>
    <property type="match status" value="1"/>
</dbReference>
<feature type="region of interest" description="Disordered" evidence="6">
    <location>
        <begin position="225"/>
        <end position="250"/>
    </location>
</feature>
<comment type="subcellular location">
    <subcellularLocation>
        <location evidence="1">Membrane</location>
        <topology evidence="1">Multi-pass membrane protein</topology>
    </subcellularLocation>
</comment>
<organism evidence="9 10">
    <name type="scientific">Rhynocoris fuscipes</name>
    <dbReference type="NCBI Taxonomy" id="488301"/>
    <lineage>
        <taxon>Eukaryota</taxon>
        <taxon>Metazoa</taxon>
        <taxon>Ecdysozoa</taxon>
        <taxon>Arthropoda</taxon>
        <taxon>Hexapoda</taxon>
        <taxon>Insecta</taxon>
        <taxon>Pterygota</taxon>
        <taxon>Neoptera</taxon>
        <taxon>Paraneoptera</taxon>
        <taxon>Hemiptera</taxon>
        <taxon>Heteroptera</taxon>
        <taxon>Panheteroptera</taxon>
        <taxon>Cimicomorpha</taxon>
        <taxon>Reduviidae</taxon>
        <taxon>Harpactorinae</taxon>
        <taxon>Harpactorini</taxon>
        <taxon>Rhynocoris</taxon>
    </lineage>
</organism>
<dbReference type="InterPro" id="IPR006634">
    <property type="entry name" value="TLC-dom"/>
</dbReference>
<evidence type="ECO:0000259" key="8">
    <source>
        <dbReference type="PROSITE" id="PS50922"/>
    </source>
</evidence>
<dbReference type="PROSITE" id="PS50922">
    <property type="entry name" value="TLC"/>
    <property type="match status" value="1"/>
</dbReference>
<gene>
    <name evidence="9" type="ORF">O3M35_007289</name>
</gene>
<evidence type="ECO:0000256" key="3">
    <source>
        <dbReference type="ARBA" id="ARBA00022989"/>
    </source>
</evidence>
<feature type="compositionally biased region" description="Acidic residues" evidence="6">
    <location>
        <begin position="233"/>
        <end position="250"/>
    </location>
</feature>
<protein>
    <recommendedName>
        <fullName evidence="8">TLC domain-containing protein</fullName>
    </recommendedName>
</protein>
<evidence type="ECO:0000256" key="5">
    <source>
        <dbReference type="PROSITE-ProRule" id="PRU00205"/>
    </source>
</evidence>
<evidence type="ECO:0000256" key="6">
    <source>
        <dbReference type="SAM" id="MobiDB-lite"/>
    </source>
</evidence>
<dbReference type="EMBL" id="JAPXFL010000004">
    <property type="protein sequence ID" value="KAK9507436.1"/>
    <property type="molecule type" value="Genomic_DNA"/>
</dbReference>
<evidence type="ECO:0000256" key="4">
    <source>
        <dbReference type="ARBA" id="ARBA00023136"/>
    </source>
</evidence>
<dbReference type="SMART" id="SM00724">
    <property type="entry name" value="TLC"/>
    <property type="match status" value="1"/>
</dbReference>
<dbReference type="InterPro" id="IPR042512">
    <property type="entry name" value="TLCD5"/>
</dbReference>
<feature type="transmembrane region" description="Helical" evidence="7">
    <location>
        <begin position="74"/>
        <end position="93"/>
    </location>
</feature>
<feature type="transmembrane region" description="Helical" evidence="7">
    <location>
        <begin position="6"/>
        <end position="26"/>
    </location>
</feature>
<evidence type="ECO:0000313" key="9">
    <source>
        <dbReference type="EMBL" id="KAK9507436.1"/>
    </source>
</evidence>
<comment type="caution">
    <text evidence="9">The sequence shown here is derived from an EMBL/GenBank/DDBJ whole genome shotgun (WGS) entry which is preliminary data.</text>
</comment>
<feature type="transmembrane region" description="Helical" evidence="7">
    <location>
        <begin position="159"/>
        <end position="178"/>
    </location>
</feature>
<keyword evidence="3 7" id="KW-1133">Transmembrane helix</keyword>
<dbReference type="Proteomes" id="UP001461498">
    <property type="component" value="Unassembled WGS sequence"/>
</dbReference>
<proteinExistence type="predicted"/>
<dbReference type="GO" id="GO:0016020">
    <property type="term" value="C:membrane"/>
    <property type="evidence" value="ECO:0007669"/>
    <property type="project" value="UniProtKB-SubCell"/>
</dbReference>
<feature type="domain" description="TLC" evidence="8">
    <location>
        <begin position="33"/>
        <end position="223"/>
    </location>
</feature>
<dbReference type="PANTHER" id="PTHR31898">
    <property type="entry name" value="TRANSMEMBRANE PROTEIN 136"/>
    <property type="match status" value="1"/>
</dbReference>
<evidence type="ECO:0000256" key="2">
    <source>
        <dbReference type="ARBA" id="ARBA00022692"/>
    </source>
</evidence>
<sequence>MFGITDFIPVTSITSFSSFCWFSFYIKIKNNYDTEPEFSARIVAAVHAIIVVLLSYLSLTLGPNPLYDPGKSNTIFQTVTMFVSIGYFVYDFLWCIKYQPEPKIMLIHHLASIMAILYILFIGRSGAEAIGGLGSLELTNPLLQARWFLRTYNMKSTKLYMFVEYTFVALFLIVRLGYGSLLLVSVVRSDKTSIVVKLLTIVLYLISLAFIYSIARFVLKKYTRPTRRSPTADECDEEEDDDDDGDVKLS</sequence>